<proteinExistence type="predicted"/>
<dbReference type="AlphaFoldDB" id="A0A0C9T052"/>
<dbReference type="Proteomes" id="UP000053647">
    <property type="component" value="Unassembled WGS sequence"/>
</dbReference>
<feature type="signal peptide" evidence="2">
    <location>
        <begin position="1"/>
        <end position="24"/>
    </location>
</feature>
<evidence type="ECO:0000256" key="1">
    <source>
        <dbReference type="SAM" id="MobiDB-lite"/>
    </source>
</evidence>
<sequence length="303" mass="33076">MAHDLKSFLHVLFVICILFEGPLSQCPMEELQHSSLTQWWMPSNYQVAVDWKMEVKDLSKKVDTFNFQVSNKNPVTYEVMLEKMESIFATAVAANEADKEPVAETPTTQDSHSSSLPHLNTDMHVDSTPGVTETISEPSMIATDLPSSITASTHVSSISPGLLPLDVTEWSGFRLEVAQKAKGPADAPLPPISNTHVKYTSVVCLPLSLKLSLFTQSTDIPWTGTPDSICEEPSSRREPKKRQMNSALSAKSGKSRASGSIKGRTATSGKSQKKAGKGVGNLSASERLPGFRDEYYSNSRQTS</sequence>
<feature type="chain" id="PRO_5002203379" evidence="2">
    <location>
        <begin position="25"/>
        <end position="303"/>
    </location>
</feature>
<evidence type="ECO:0000313" key="3">
    <source>
        <dbReference type="EMBL" id="KIJ04803.1"/>
    </source>
</evidence>
<name>A0A0C9T052_PAXIN</name>
<feature type="region of interest" description="Disordered" evidence="1">
    <location>
        <begin position="98"/>
        <end position="122"/>
    </location>
</feature>
<reference evidence="3 4" key="1">
    <citation type="submission" date="2014-06" db="EMBL/GenBank/DDBJ databases">
        <authorList>
            <consortium name="DOE Joint Genome Institute"/>
            <person name="Kuo A."/>
            <person name="Kohler A."/>
            <person name="Nagy L.G."/>
            <person name="Floudas D."/>
            <person name="Copeland A."/>
            <person name="Barry K.W."/>
            <person name="Cichocki N."/>
            <person name="Veneault-Fourrey C."/>
            <person name="LaButti K."/>
            <person name="Lindquist E.A."/>
            <person name="Lipzen A."/>
            <person name="Lundell T."/>
            <person name="Morin E."/>
            <person name="Murat C."/>
            <person name="Sun H."/>
            <person name="Tunlid A."/>
            <person name="Henrissat B."/>
            <person name="Grigoriev I.V."/>
            <person name="Hibbett D.S."/>
            <person name="Martin F."/>
            <person name="Nordberg H.P."/>
            <person name="Cantor M.N."/>
            <person name="Hua S.X."/>
        </authorList>
    </citation>
    <scope>NUCLEOTIDE SEQUENCE [LARGE SCALE GENOMIC DNA]</scope>
    <source>
        <strain evidence="3 4">ATCC 200175</strain>
    </source>
</reference>
<feature type="region of interest" description="Disordered" evidence="1">
    <location>
        <begin position="222"/>
        <end position="303"/>
    </location>
</feature>
<reference evidence="4" key="2">
    <citation type="submission" date="2015-01" db="EMBL/GenBank/DDBJ databases">
        <title>Evolutionary Origins and Diversification of the Mycorrhizal Mutualists.</title>
        <authorList>
            <consortium name="DOE Joint Genome Institute"/>
            <consortium name="Mycorrhizal Genomics Consortium"/>
            <person name="Kohler A."/>
            <person name="Kuo A."/>
            <person name="Nagy L.G."/>
            <person name="Floudas D."/>
            <person name="Copeland A."/>
            <person name="Barry K.W."/>
            <person name="Cichocki N."/>
            <person name="Veneault-Fourrey C."/>
            <person name="LaButti K."/>
            <person name="Lindquist E.A."/>
            <person name="Lipzen A."/>
            <person name="Lundell T."/>
            <person name="Morin E."/>
            <person name="Murat C."/>
            <person name="Riley R."/>
            <person name="Ohm R."/>
            <person name="Sun H."/>
            <person name="Tunlid A."/>
            <person name="Henrissat B."/>
            <person name="Grigoriev I.V."/>
            <person name="Hibbett D.S."/>
            <person name="Martin F."/>
        </authorList>
    </citation>
    <scope>NUCLEOTIDE SEQUENCE [LARGE SCALE GENOMIC DNA]</scope>
    <source>
        <strain evidence="4">ATCC 200175</strain>
    </source>
</reference>
<dbReference type="OrthoDB" id="2673935at2759"/>
<evidence type="ECO:0000256" key="2">
    <source>
        <dbReference type="SAM" id="SignalP"/>
    </source>
</evidence>
<dbReference type="EMBL" id="KN821498">
    <property type="protein sequence ID" value="KIJ04803.1"/>
    <property type="molecule type" value="Genomic_DNA"/>
</dbReference>
<feature type="compositionally biased region" description="Low complexity" evidence="1">
    <location>
        <begin position="246"/>
        <end position="263"/>
    </location>
</feature>
<accession>A0A0C9T052</accession>
<keyword evidence="2" id="KW-0732">Signal</keyword>
<keyword evidence="4" id="KW-1185">Reference proteome</keyword>
<dbReference type="HOGENOM" id="CLU_079952_0_0_1"/>
<feature type="compositionally biased region" description="Polar residues" evidence="1">
    <location>
        <begin position="105"/>
        <end position="118"/>
    </location>
</feature>
<evidence type="ECO:0000313" key="4">
    <source>
        <dbReference type="Proteomes" id="UP000053647"/>
    </source>
</evidence>
<gene>
    <name evidence="3" type="ORF">PAXINDRAFT_21904</name>
</gene>
<organism evidence="3 4">
    <name type="scientific">Paxillus involutus ATCC 200175</name>
    <dbReference type="NCBI Taxonomy" id="664439"/>
    <lineage>
        <taxon>Eukaryota</taxon>
        <taxon>Fungi</taxon>
        <taxon>Dikarya</taxon>
        <taxon>Basidiomycota</taxon>
        <taxon>Agaricomycotina</taxon>
        <taxon>Agaricomycetes</taxon>
        <taxon>Agaricomycetidae</taxon>
        <taxon>Boletales</taxon>
        <taxon>Paxilineae</taxon>
        <taxon>Paxillaceae</taxon>
        <taxon>Paxillus</taxon>
    </lineage>
</organism>
<protein>
    <submittedName>
        <fullName evidence="3">Uncharacterized protein</fullName>
    </submittedName>
</protein>